<dbReference type="EMBL" id="REFV01000010">
    <property type="protein sequence ID" value="RMB57576.1"/>
    <property type="molecule type" value="Genomic_DNA"/>
</dbReference>
<protein>
    <submittedName>
        <fullName evidence="3">Membrane metalloprotease</fullName>
    </submittedName>
</protein>
<accession>A0A3M0GJU2</accession>
<proteinExistence type="predicted"/>
<dbReference type="Proteomes" id="UP000281985">
    <property type="component" value="Unassembled WGS sequence"/>
</dbReference>
<dbReference type="OrthoDB" id="1121673at2"/>
<feature type="chain" id="PRO_5018168017" evidence="2">
    <location>
        <begin position="25"/>
        <end position="262"/>
    </location>
</feature>
<keyword evidence="2" id="KW-0732">Signal</keyword>
<name>A0A3M0GJU2_9FLAO</name>
<dbReference type="InterPro" id="IPR024079">
    <property type="entry name" value="MetalloPept_cat_dom_sf"/>
</dbReference>
<comment type="caution">
    <text evidence="3">The sequence shown here is derived from an EMBL/GenBank/DDBJ whole genome shotgun (WGS) entry which is preliminary data.</text>
</comment>
<dbReference type="SUPFAM" id="SSF55486">
    <property type="entry name" value="Metalloproteases ('zincins'), catalytic domain"/>
    <property type="match status" value="1"/>
</dbReference>
<evidence type="ECO:0000256" key="2">
    <source>
        <dbReference type="SAM" id="SignalP"/>
    </source>
</evidence>
<dbReference type="GO" id="GO:0008237">
    <property type="term" value="F:metallopeptidase activity"/>
    <property type="evidence" value="ECO:0007669"/>
    <property type="project" value="UniProtKB-KW"/>
</dbReference>
<keyword evidence="3" id="KW-0378">Hydrolase</keyword>
<sequence length="262" mass="29008">MTVAQLKRLSILFIICALSLTACNDDDDATGSNSQENENAANKRPLGTSANELLSSDEFTSLRLEIAYPDGFRPTQGTIDLIESFLEERLNKPNGITMVETIINLSQDPPYDIDEIVAIEDENRTIFNNGDEIGVYVFFSDGNSTSDEGNSVVLGTAYRNTSMVIYEKTFRDLANNSSTAINRTLIETATLRHEFGHIFGLVNLGTPLTSEHEDQDNRRHCDVEDCLMFFQTVSNVFNTSNVASLPEFDPQCIADLQNNGGK</sequence>
<organism evidence="3 4">
    <name type="scientific">Dokdonia sinensis</name>
    <dbReference type="NCBI Taxonomy" id="2479847"/>
    <lineage>
        <taxon>Bacteria</taxon>
        <taxon>Pseudomonadati</taxon>
        <taxon>Bacteroidota</taxon>
        <taxon>Flavobacteriia</taxon>
        <taxon>Flavobacteriales</taxon>
        <taxon>Flavobacteriaceae</taxon>
        <taxon>Dokdonia</taxon>
    </lineage>
</organism>
<dbReference type="PROSITE" id="PS51257">
    <property type="entry name" value="PROKAR_LIPOPROTEIN"/>
    <property type="match status" value="1"/>
</dbReference>
<reference evidence="3 4" key="1">
    <citation type="submission" date="2018-10" db="EMBL/GenBank/DDBJ databases">
        <title>Dokdonia luteus sp. nov., isolated from sea water.</title>
        <authorList>
            <person name="Zhou L.Y."/>
            <person name="Du Z.J."/>
        </authorList>
    </citation>
    <scope>NUCLEOTIDE SEQUENCE [LARGE SCALE GENOMIC DNA]</scope>
    <source>
        <strain evidence="3 4">SH27</strain>
    </source>
</reference>
<keyword evidence="3" id="KW-0482">Metalloprotease</keyword>
<evidence type="ECO:0000313" key="4">
    <source>
        <dbReference type="Proteomes" id="UP000281985"/>
    </source>
</evidence>
<feature type="signal peptide" evidence="2">
    <location>
        <begin position="1"/>
        <end position="24"/>
    </location>
</feature>
<feature type="compositionally biased region" description="Polar residues" evidence="1">
    <location>
        <begin position="30"/>
        <end position="40"/>
    </location>
</feature>
<feature type="region of interest" description="Disordered" evidence="1">
    <location>
        <begin position="27"/>
        <end position="47"/>
    </location>
</feature>
<dbReference type="RefSeq" id="WP_121917683.1">
    <property type="nucleotide sequence ID" value="NZ_REFV01000010.1"/>
</dbReference>
<dbReference type="GO" id="GO:0006508">
    <property type="term" value="P:proteolysis"/>
    <property type="evidence" value="ECO:0007669"/>
    <property type="project" value="UniProtKB-KW"/>
</dbReference>
<keyword evidence="3" id="KW-0645">Protease</keyword>
<evidence type="ECO:0000256" key="1">
    <source>
        <dbReference type="SAM" id="MobiDB-lite"/>
    </source>
</evidence>
<keyword evidence="4" id="KW-1185">Reference proteome</keyword>
<dbReference type="AlphaFoldDB" id="A0A3M0GJU2"/>
<gene>
    <name evidence="3" type="ORF">EAX61_10665</name>
</gene>
<dbReference type="Gene3D" id="3.40.390.10">
    <property type="entry name" value="Collagenase (Catalytic Domain)"/>
    <property type="match status" value="1"/>
</dbReference>
<evidence type="ECO:0000313" key="3">
    <source>
        <dbReference type="EMBL" id="RMB57576.1"/>
    </source>
</evidence>